<organism evidence="3 4">
    <name type="scientific">Strongylocentrotus purpuratus</name>
    <name type="common">Purple sea urchin</name>
    <dbReference type="NCBI Taxonomy" id="7668"/>
    <lineage>
        <taxon>Eukaryota</taxon>
        <taxon>Metazoa</taxon>
        <taxon>Echinodermata</taxon>
        <taxon>Eleutherozoa</taxon>
        <taxon>Echinozoa</taxon>
        <taxon>Echinoidea</taxon>
        <taxon>Euechinoidea</taxon>
        <taxon>Echinacea</taxon>
        <taxon>Camarodonta</taxon>
        <taxon>Echinidea</taxon>
        <taxon>Strongylocentrotidae</taxon>
        <taxon>Strongylocentrotus</taxon>
    </lineage>
</organism>
<dbReference type="EnsemblMetazoa" id="XM_030988882">
    <property type="protein sequence ID" value="XP_030844742"/>
    <property type="gene ID" value="LOC115925252"/>
</dbReference>
<feature type="domain" description="BZIP" evidence="2">
    <location>
        <begin position="276"/>
        <end position="291"/>
    </location>
</feature>
<reference evidence="3" key="2">
    <citation type="submission" date="2021-01" db="UniProtKB">
        <authorList>
            <consortium name="EnsemblMetazoa"/>
        </authorList>
    </citation>
    <scope>IDENTIFICATION</scope>
</reference>
<dbReference type="InParanoid" id="A0A7M7P3Q2"/>
<feature type="compositionally biased region" description="Basic and acidic residues" evidence="1">
    <location>
        <begin position="295"/>
        <end position="304"/>
    </location>
</feature>
<dbReference type="RefSeq" id="XP_030844742.1">
    <property type="nucleotide sequence ID" value="XM_030988882.1"/>
</dbReference>
<evidence type="ECO:0000313" key="3">
    <source>
        <dbReference type="EnsemblMetazoa" id="XP_030844742"/>
    </source>
</evidence>
<name>A0A7M7P3Q2_STRPU</name>
<evidence type="ECO:0000313" key="4">
    <source>
        <dbReference type="Proteomes" id="UP000007110"/>
    </source>
</evidence>
<feature type="compositionally biased region" description="Basic residues" evidence="1">
    <location>
        <begin position="275"/>
        <end position="294"/>
    </location>
</feature>
<feature type="region of interest" description="Disordered" evidence="1">
    <location>
        <begin position="177"/>
        <end position="196"/>
    </location>
</feature>
<dbReference type="AlphaFoldDB" id="A0A7M7P3Q2"/>
<dbReference type="Proteomes" id="UP000007110">
    <property type="component" value="Unassembled WGS sequence"/>
</dbReference>
<proteinExistence type="predicted"/>
<dbReference type="PROSITE" id="PS00036">
    <property type="entry name" value="BZIP_BASIC"/>
    <property type="match status" value="1"/>
</dbReference>
<feature type="region of interest" description="Disordered" evidence="1">
    <location>
        <begin position="272"/>
        <end position="304"/>
    </location>
</feature>
<accession>A0A7M7P3Q2</accession>
<protein>
    <recommendedName>
        <fullName evidence="2">BZIP domain-containing protein</fullName>
    </recommendedName>
</protein>
<keyword evidence="4" id="KW-1185">Reference proteome</keyword>
<reference evidence="4" key="1">
    <citation type="submission" date="2015-02" db="EMBL/GenBank/DDBJ databases">
        <title>Genome sequencing for Strongylocentrotus purpuratus.</title>
        <authorList>
            <person name="Murali S."/>
            <person name="Liu Y."/>
            <person name="Vee V."/>
            <person name="English A."/>
            <person name="Wang M."/>
            <person name="Skinner E."/>
            <person name="Han Y."/>
            <person name="Muzny D.M."/>
            <person name="Worley K.C."/>
            <person name="Gibbs R.A."/>
        </authorList>
    </citation>
    <scope>NUCLEOTIDE SEQUENCE</scope>
</reference>
<evidence type="ECO:0000259" key="2">
    <source>
        <dbReference type="PROSITE" id="PS00036"/>
    </source>
</evidence>
<dbReference type="InterPro" id="IPR004827">
    <property type="entry name" value="bZIP"/>
</dbReference>
<sequence>MRLAKSMGCPLHTEYEVTSVCAKATSGKNETLKGYPQLQDFVCNPIPSSNTHSESQSGSSGCSIHCESFDEVQILDESVSPQKMIDNPNVFLFPEEANETIIHDVHYNGQHPQKMIDNPNVFLFPEEANETIIHDVHYNGQELKLKSVTIGLTKLKESQLNNSCLLNGNDSINTEYENEQKGDSKNCTKSGNDSDRLNLVNKVQNSNSILSRKRKWSNLESDANVDVDLGKEIRKTKLLKMNENDSLRIDASECADSHDELIVIGEVHVRNVDHGKKKRKNRQSSNQKRKRMRQQMREKRALAKDEIIKKRKSVFTMRK</sequence>
<feature type="compositionally biased region" description="Basic and acidic residues" evidence="1">
    <location>
        <begin position="178"/>
        <end position="196"/>
    </location>
</feature>
<dbReference type="GeneID" id="115925252"/>
<dbReference type="KEGG" id="spu:115925252"/>
<dbReference type="GO" id="GO:0003700">
    <property type="term" value="F:DNA-binding transcription factor activity"/>
    <property type="evidence" value="ECO:0007669"/>
    <property type="project" value="InterPro"/>
</dbReference>
<evidence type="ECO:0000256" key="1">
    <source>
        <dbReference type="SAM" id="MobiDB-lite"/>
    </source>
</evidence>